<sequence>MAHQCNIRVKDALISKSEQHINRILNNLPSAPEGLFIFKGKMENGIKEEGEPGMSSINKVDPGKPAPLTWQRQLDSKVNLPIGFTLKFQEIRHMVGSFHCHSGGEHKVGLATCFVCNILCLEFVVNGEEHGCHNLYLSNEHNSLQSSLSLYKISEGPNGFATVSSCQKRSSRRAVLEASEEVTEANFSNLNYLPEHVKKAQFWQISFLRQSSASGIESWDWNLKGEKCAYHALYPRAWTVYEGEPDPELRIVCRQLSPIIPHNYKESSLPVSVFTFTLSNSGQTPADVTLLFTWANSVGGVSALSEQQMDVLLVSFAIAAKETADVFVTECPCFVISGDSRGITAKDMWNEIKKNGSFEHLDCKRTSPSEPGSSIGAAIAASVIVPSGAVRTVTFSLAWDSPEVRFCAITKFYGTLGDAAPNMAHDAILEHAQWESEIEAWQRPIIADKRFPEWYPITLFNELYYLNAGGTIWTGSDLNTPIDDANANDTAVEVLKRMTSTLDNIHTPAVSNAALGTRLLQNEEESIGQFLYLEGSEYLMWNTYDVHFYSSFAILMLFPKLELSIQRDFAAAVMLHDPDRMQIMSDGKWVPRKVLGSVPHDIGLNDPCCHW</sequence>
<accession>A0ACC1ALF6</accession>
<organism evidence="1 2">
    <name type="scientific">Pistacia atlantica</name>
    <dbReference type="NCBI Taxonomy" id="434234"/>
    <lineage>
        <taxon>Eukaryota</taxon>
        <taxon>Viridiplantae</taxon>
        <taxon>Streptophyta</taxon>
        <taxon>Embryophyta</taxon>
        <taxon>Tracheophyta</taxon>
        <taxon>Spermatophyta</taxon>
        <taxon>Magnoliopsida</taxon>
        <taxon>eudicotyledons</taxon>
        <taxon>Gunneridae</taxon>
        <taxon>Pentapetalae</taxon>
        <taxon>rosids</taxon>
        <taxon>malvids</taxon>
        <taxon>Sapindales</taxon>
        <taxon>Anacardiaceae</taxon>
        <taxon>Pistacia</taxon>
    </lineage>
</organism>
<keyword evidence="2" id="KW-1185">Reference proteome</keyword>
<proteinExistence type="predicted"/>
<name>A0ACC1ALF6_9ROSI</name>
<dbReference type="EMBL" id="CM047906">
    <property type="protein sequence ID" value="KAJ0087545.1"/>
    <property type="molecule type" value="Genomic_DNA"/>
</dbReference>
<protein>
    <submittedName>
        <fullName evidence="1">Uncharacterized protein</fullName>
    </submittedName>
</protein>
<comment type="caution">
    <text evidence="1">The sequence shown here is derived from an EMBL/GenBank/DDBJ whole genome shotgun (WGS) entry which is preliminary data.</text>
</comment>
<evidence type="ECO:0000313" key="1">
    <source>
        <dbReference type="EMBL" id="KAJ0087545.1"/>
    </source>
</evidence>
<gene>
    <name evidence="1" type="ORF">Patl1_07696</name>
</gene>
<evidence type="ECO:0000313" key="2">
    <source>
        <dbReference type="Proteomes" id="UP001164250"/>
    </source>
</evidence>
<reference evidence="2" key="1">
    <citation type="journal article" date="2023" name="G3 (Bethesda)">
        <title>Genome assembly and association tests identify interacting loci associated with vigor, precocity, and sex in interspecific pistachio rootstocks.</title>
        <authorList>
            <person name="Palmer W."/>
            <person name="Jacygrad E."/>
            <person name="Sagayaradj S."/>
            <person name="Cavanaugh K."/>
            <person name="Han R."/>
            <person name="Bertier L."/>
            <person name="Beede B."/>
            <person name="Kafkas S."/>
            <person name="Golino D."/>
            <person name="Preece J."/>
            <person name="Michelmore R."/>
        </authorList>
    </citation>
    <scope>NUCLEOTIDE SEQUENCE [LARGE SCALE GENOMIC DNA]</scope>
</reference>
<dbReference type="Proteomes" id="UP001164250">
    <property type="component" value="Chromosome 10"/>
</dbReference>